<dbReference type="PANTHER" id="PTHR36721">
    <property type="entry name" value="PROLINE-RICH FAMILY PROTEIN"/>
    <property type="match status" value="1"/>
</dbReference>
<dbReference type="InterPro" id="IPR001660">
    <property type="entry name" value="SAM"/>
</dbReference>
<gene>
    <name evidence="9" type="ORF">D9756_000046</name>
</gene>
<feature type="region of interest" description="Disordered" evidence="4">
    <location>
        <begin position="534"/>
        <end position="559"/>
    </location>
</feature>
<dbReference type="PROSITE" id="PS50003">
    <property type="entry name" value="PH_DOMAIN"/>
    <property type="match status" value="1"/>
</dbReference>
<dbReference type="InterPro" id="IPR036028">
    <property type="entry name" value="SH3-like_dom_sf"/>
</dbReference>
<comment type="caution">
    <text evidence="9">The sequence shown here is derived from an EMBL/GenBank/DDBJ whole genome shotgun (WGS) entry which is preliminary data.</text>
</comment>
<dbReference type="SMART" id="SM00233">
    <property type="entry name" value="PH"/>
    <property type="match status" value="1"/>
</dbReference>
<feature type="compositionally biased region" description="Polar residues" evidence="4">
    <location>
        <begin position="895"/>
        <end position="908"/>
    </location>
</feature>
<feature type="region of interest" description="Disordered" evidence="4">
    <location>
        <begin position="161"/>
        <end position="211"/>
    </location>
</feature>
<dbReference type="Pfam" id="PF00169">
    <property type="entry name" value="PH"/>
    <property type="match status" value="1"/>
</dbReference>
<feature type="region of interest" description="Disordered" evidence="4">
    <location>
        <begin position="629"/>
        <end position="705"/>
    </location>
</feature>
<dbReference type="PROSITE" id="PS50002">
    <property type="entry name" value="SH3"/>
    <property type="match status" value="1"/>
</dbReference>
<dbReference type="Gene3D" id="2.30.30.40">
    <property type="entry name" value="SH3 Domains"/>
    <property type="match status" value="1"/>
</dbReference>
<accession>A0A8H5GFF7</accession>
<feature type="compositionally biased region" description="Low complexity" evidence="4">
    <location>
        <begin position="330"/>
        <end position="339"/>
    </location>
</feature>
<feature type="compositionally biased region" description="Basic and acidic residues" evidence="4">
    <location>
        <begin position="944"/>
        <end position="960"/>
    </location>
</feature>
<dbReference type="SUPFAM" id="SSF47576">
    <property type="entry name" value="Calponin-homology domain, CH-domain"/>
    <property type="match status" value="1"/>
</dbReference>
<dbReference type="SMART" id="SM00454">
    <property type="entry name" value="SAM"/>
    <property type="match status" value="1"/>
</dbReference>
<dbReference type="Gene3D" id="1.10.418.10">
    <property type="entry name" value="Calponin-like domain"/>
    <property type="match status" value="1"/>
</dbReference>
<feature type="compositionally biased region" description="Polar residues" evidence="4">
    <location>
        <begin position="1247"/>
        <end position="1259"/>
    </location>
</feature>
<feature type="compositionally biased region" description="Polar residues" evidence="4">
    <location>
        <begin position="630"/>
        <end position="646"/>
    </location>
</feature>
<feature type="compositionally biased region" description="Polar residues" evidence="4">
    <location>
        <begin position="297"/>
        <end position="309"/>
    </location>
</feature>
<feature type="compositionally biased region" description="Polar residues" evidence="4">
    <location>
        <begin position="437"/>
        <end position="460"/>
    </location>
</feature>
<dbReference type="Gene3D" id="2.30.29.30">
    <property type="entry name" value="Pleckstrin-homology domain (PH domain)/Phosphotyrosine-binding domain (PTB)"/>
    <property type="match status" value="1"/>
</dbReference>
<feature type="region of interest" description="Disordered" evidence="4">
    <location>
        <begin position="1135"/>
        <end position="1167"/>
    </location>
</feature>
<dbReference type="Pfam" id="PF07647">
    <property type="entry name" value="SAM_2"/>
    <property type="match status" value="1"/>
</dbReference>
<keyword evidence="1 3" id="KW-0728">SH3 domain</keyword>
<feature type="compositionally biased region" description="Polar residues" evidence="4">
    <location>
        <begin position="398"/>
        <end position="414"/>
    </location>
</feature>
<dbReference type="CDD" id="cd09535">
    <property type="entry name" value="SAM_BOI-like_fungal"/>
    <property type="match status" value="1"/>
</dbReference>
<dbReference type="PANTHER" id="PTHR36721:SF8">
    <property type="entry name" value="EARLY NODULIN-20-LIKE"/>
    <property type="match status" value="1"/>
</dbReference>
<feature type="compositionally biased region" description="Pro residues" evidence="4">
    <location>
        <begin position="415"/>
        <end position="430"/>
    </location>
</feature>
<dbReference type="CDD" id="cd00174">
    <property type="entry name" value="SH3"/>
    <property type="match status" value="1"/>
</dbReference>
<dbReference type="SUPFAM" id="SSF47769">
    <property type="entry name" value="SAM/Pointed domain"/>
    <property type="match status" value="1"/>
</dbReference>
<feature type="compositionally biased region" description="Polar residues" evidence="4">
    <location>
        <begin position="357"/>
        <end position="381"/>
    </location>
</feature>
<dbReference type="InterPro" id="IPR001452">
    <property type="entry name" value="SH3_domain"/>
</dbReference>
<keyword evidence="10" id="KW-1185">Reference proteome</keyword>
<proteinExistence type="predicted"/>
<organism evidence="9 10">
    <name type="scientific">Leucocoprinus leucothites</name>
    <dbReference type="NCBI Taxonomy" id="201217"/>
    <lineage>
        <taxon>Eukaryota</taxon>
        <taxon>Fungi</taxon>
        <taxon>Dikarya</taxon>
        <taxon>Basidiomycota</taxon>
        <taxon>Agaricomycotina</taxon>
        <taxon>Agaricomycetes</taxon>
        <taxon>Agaricomycetidae</taxon>
        <taxon>Agaricales</taxon>
        <taxon>Agaricineae</taxon>
        <taxon>Agaricaceae</taxon>
        <taxon>Leucocoprinus</taxon>
    </lineage>
</organism>
<dbReference type="SUPFAM" id="SSF50044">
    <property type="entry name" value="SH3-domain"/>
    <property type="match status" value="1"/>
</dbReference>
<dbReference type="GO" id="GO:0005085">
    <property type="term" value="F:guanyl-nucleotide exchange factor activity"/>
    <property type="evidence" value="ECO:0007669"/>
    <property type="project" value="UniProtKB-KW"/>
</dbReference>
<dbReference type="CDD" id="cd13316">
    <property type="entry name" value="PH_Boi"/>
    <property type="match status" value="1"/>
</dbReference>
<feature type="compositionally biased region" description="Acidic residues" evidence="4">
    <location>
        <begin position="257"/>
        <end position="267"/>
    </location>
</feature>
<evidence type="ECO:0000256" key="4">
    <source>
        <dbReference type="SAM" id="MobiDB-lite"/>
    </source>
</evidence>
<feature type="compositionally biased region" description="Basic and acidic residues" evidence="4">
    <location>
        <begin position="829"/>
        <end position="847"/>
    </location>
</feature>
<dbReference type="SUPFAM" id="SSF50729">
    <property type="entry name" value="PH domain-like"/>
    <property type="match status" value="1"/>
</dbReference>
<feature type="domain" description="PH" evidence="6">
    <location>
        <begin position="1013"/>
        <end position="1111"/>
    </location>
</feature>
<dbReference type="Gene3D" id="1.10.150.50">
    <property type="entry name" value="Transcription Factor, Ets-1"/>
    <property type="match status" value="1"/>
</dbReference>
<dbReference type="InterPro" id="IPR001849">
    <property type="entry name" value="PH_domain"/>
</dbReference>
<evidence type="ECO:0000313" key="9">
    <source>
        <dbReference type="EMBL" id="KAF5363809.1"/>
    </source>
</evidence>
<dbReference type="Pfam" id="PF00018">
    <property type="entry name" value="SH3_1"/>
    <property type="match status" value="1"/>
</dbReference>
<evidence type="ECO:0000259" key="7">
    <source>
        <dbReference type="PROSITE" id="PS50021"/>
    </source>
</evidence>
<dbReference type="Proteomes" id="UP000559027">
    <property type="component" value="Unassembled WGS sequence"/>
</dbReference>
<dbReference type="OrthoDB" id="73680at2759"/>
<feature type="domain" description="Calponin-homology (CH)" evidence="7">
    <location>
        <begin position="1260"/>
        <end position="1368"/>
    </location>
</feature>
<feature type="compositionally biased region" description="Polar residues" evidence="4">
    <location>
        <begin position="534"/>
        <end position="545"/>
    </location>
</feature>
<evidence type="ECO:0000259" key="6">
    <source>
        <dbReference type="PROSITE" id="PS50003"/>
    </source>
</evidence>
<reference evidence="9 10" key="1">
    <citation type="journal article" date="2020" name="ISME J.">
        <title>Uncovering the hidden diversity of litter-decomposition mechanisms in mushroom-forming fungi.</title>
        <authorList>
            <person name="Floudas D."/>
            <person name="Bentzer J."/>
            <person name="Ahren D."/>
            <person name="Johansson T."/>
            <person name="Persson P."/>
            <person name="Tunlid A."/>
        </authorList>
    </citation>
    <scope>NUCLEOTIDE SEQUENCE [LARGE SCALE GENOMIC DNA]</scope>
    <source>
        <strain evidence="9 10">CBS 146.42</strain>
    </source>
</reference>
<evidence type="ECO:0000313" key="10">
    <source>
        <dbReference type="Proteomes" id="UP000559027"/>
    </source>
</evidence>
<feature type="region of interest" description="Disordered" evidence="4">
    <location>
        <begin position="237"/>
        <end position="460"/>
    </location>
</feature>
<evidence type="ECO:0000259" key="5">
    <source>
        <dbReference type="PROSITE" id="PS50002"/>
    </source>
</evidence>
<dbReference type="SMART" id="SM00326">
    <property type="entry name" value="SH3"/>
    <property type="match status" value="1"/>
</dbReference>
<evidence type="ECO:0000256" key="3">
    <source>
        <dbReference type="PROSITE-ProRule" id="PRU00192"/>
    </source>
</evidence>
<sequence>MPEYVYALHDFLPENEDEVTFSAGERIEVVEKDDMYGDGWWQGRNLLGKVGLFPVSYTTPAPPTATISSASLDEDSDSAVADLGQKTVLNTLPEESESGSPRPEREPTNIIAPIPKAAPAHFLNGNHHDFGASDEVESSRPPGDEVMKATLTDVQQAIEQLGRNRGDNDDGGRSFSFASTRDDRGTDTDTDFDLSDLDGGPGGVNGDDVEGWHKGARFKLAEKARRAVEEAEKLEAMMGGLNNSGERRTVAPPIEVELSDESEDEMEREGYTTRTTSSAFQGIPEEDENDLEVDRGGTSNRGKNETASGTPIPPDGAVSFTLPPKDEAQQDTATATQTTFPAPSPPIHGTAIADLSPATQSPEPQSSTRLSASSIPTSTHTSQDDVKSASPVPATEHAPTSTPMLHESNAISSLTPPPPVVPAPASPPFPRAMSPATTTTTAQSKHASVASANSHRSSLQHHVSLLPAASPEPTSPLPPIPGSLMPTQTVPTVFSVQPVNSTATANTVGTTATSTTGVTIVTAATTVTPLASPPLSTVASPTSTPAPVIEGGRKEKTHPSEWTMEEVVEWLRSKGFDQDVCDKFIEQDITGDVLLELDANLLKSEIGIMAFGKRVRISNAIAELRRPPSISYSDHQMPTNNTTAQGEGSPMVMHTPITPQSQVHSRTQSQSHSHHSFPGSGPSGVGGHQYSQSIQSSLGSPLGFGGPGNGMNGFNNTAMQPGLVGGFAGNVPTPLVESPSQDYVTVTKPDGDVDGGVGLGISDSSTHLKPRPAHLALSPSDGALKSSATADSVVRSAKGAGGDEVEDRGHMSDGEIVPASSMRRRLFGRSHDSTIRLRGGEGEREGGEGSVSSTRHKKGKRSVDGGRSGGERLSIFGGTFGGSLTGKGRKPPPSASQLEEPQEKSSMFSLPRLGSSSMRKSSSTSNRPSTPTGGTSPTNNSDFSPRHERNKTLKERESTLLRKRTTSSGANGNGNGNGAAAAAMAGATAAGVGVSGATGLIKPGQSILDQIGQPDHVGWMRKRGDRYNSWKNRYFVLKGPHMYCLRSDSKSETKIKGYIHIVGYKVSVDENLDPGRYCFRVDHENDKSHYFSSDEKAVVRDWMKAIMKATIDRDYSKPVVSSCNIPTIPLTVAQAMNPAPRPPSPTARAATQKALRRENPNQLSSRDAQILMGLSSSSSVPMTADGKDGRPRLESLFANQDVGTGSASVVNKDTPAATSTTGAVAAKLSALNAGPAPPRPSREMRRTTSIRSSVTQSHSSASDDILIEWANSHLPPRLQITDPSGSLCSGLALLRLAESIKGKPASPPVPDSAFPVDASDDKLDGLFRLFDYLLDNDVKMGNVSINDVRQGKRDKIVQLLKALRGWEEKRRAIAQSFGKGGVQAAGFIALV</sequence>
<evidence type="ECO:0000259" key="8">
    <source>
        <dbReference type="PROSITE" id="PS50105"/>
    </source>
</evidence>
<name>A0A8H5GFF7_9AGAR</name>
<dbReference type="EMBL" id="JAACJO010000001">
    <property type="protein sequence ID" value="KAF5363809.1"/>
    <property type="molecule type" value="Genomic_DNA"/>
</dbReference>
<keyword evidence="2" id="KW-0344">Guanine-nucleotide releasing factor</keyword>
<dbReference type="InterPro" id="IPR011993">
    <property type="entry name" value="PH-like_dom_sf"/>
</dbReference>
<feature type="region of interest" description="Disordered" evidence="4">
    <location>
        <begin position="761"/>
        <end position="974"/>
    </location>
</feature>
<feature type="compositionally biased region" description="Basic and acidic residues" evidence="4">
    <location>
        <begin position="162"/>
        <end position="172"/>
    </location>
</feature>
<feature type="compositionally biased region" description="Low complexity" evidence="4">
    <location>
        <begin position="912"/>
        <end position="941"/>
    </location>
</feature>
<evidence type="ECO:0000256" key="1">
    <source>
        <dbReference type="ARBA" id="ARBA00022443"/>
    </source>
</evidence>
<feature type="domain" description="SH3" evidence="5">
    <location>
        <begin position="1"/>
        <end position="63"/>
    </location>
</feature>
<feature type="domain" description="SAM" evidence="8">
    <location>
        <begin position="562"/>
        <end position="627"/>
    </location>
</feature>
<dbReference type="PROSITE" id="PS50021">
    <property type="entry name" value="CH"/>
    <property type="match status" value="1"/>
</dbReference>
<feature type="compositionally biased region" description="Low complexity" evidence="4">
    <location>
        <begin position="660"/>
        <end position="680"/>
    </location>
</feature>
<dbReference type="InterPro" id="IPR036872">
    <property type="entry name" value="CH_dom_sf"/>
</dbReference>
<dbReference type="PRINTS" id="PR00452">
    <property type="entry name" value="SH3DOMAIN"/>
</dbReference>
<dbReference type="PROSITE" id="PS50105">
    <property type="entry name" value="SAM_DOMAIN"/>
    <property type="match status" value="1"/>
</dbReference>
<protein>
    <submittedName>
        <fullName evidence="9">Uncharacterized protein</fullName>
    </submittedName>
</protein>
<dbReference type="InterPro" id="IPR001715">
    <property type="entry name" value="CH_dom"/>
</dbReference>
<feature type="region of interest" description="Disordered" evidence="4">
    <location>
        <begin position="1228"/>
        <end position="1259"/>
    </location>
</feature>
<feature type="region of interest" description="Disordered" evidence="4">
    <location>
        <begin position="124"/>
        <end position="145"/>
    </location>
</feature>
<evidence type="ECO:0000256" key="2">
    <source>
        <dbReference type="ARBA" id="ARBA00022658"/>
    </source>
</evidence>
<dbReference type="InterPro" id="IPR013761">
    <property type="entry name" value="SAM/pointed_sf"/>
</dbReference>